<protein>
    <submittedName>
        <fullName evidence="2">Uncharacterized protein</fullName>
    </submittedName>
</protein>
<dbReference type="EMBL" id="MU865913">
    <property type="protein sequence ID" value="KAK4455821.1"/>
    <property type="molecule type" value="Genomic_DNA"/>
</dbReference>
<feature type="compositionally biased region" description="Basic residues" evidence="1">
    <location>
        <begin position="195"/>
        <end position="204"/>
    </location>
</feature>
<proteinExistence type="predicted"/>
<dbReference type="AlphaFoldDB" id="A0AAV9H7F2"/>
<gene>
    <name evidence="2" type="ORF">QBC34DRAFT_1684</name>
</gene>
<feature type="compositionally biased region" description="Pro residues" evidence="1">
    <location>
        <begin position="1"/>
        <end position="14"/>
    </location>
</feature>
<reference evidence="2" key="2">
    <citation type="submission" date="2023-05" db="EMBL/GenBank/DDBJ databases">
        <authorList>
            <consortium name="Lawrence Berkeley National Laboratory"/>
            <person name="Steindorff A."/>
            <person name="Hensen N."/>
            <person name="Bonometti L."/>
            <person name="Westerberg I."/>
            <person name="Brannstrom I.O."/>
            <person name="Guillou S."/>
            <person name="Cros-Aarteil S."/>
            <person name="Calhoun S."/>
            <person name="Haridas S."/>
            <person name="Kuo A."/>
            <person name="Mondo S."/>
            <person name="Pangilinan J."/>
            <person name="Riley R."/>
            <person name="Labutti K."/>
            <person name="Andreopoulos B."/>
            <person name="Lipzen A."/>
            <person name="Chen C."/>
            <person name="Yanf M."/>
            <person name="Daum C."/>
            <person name="Ng V."/>
            <person name="Clum A."/>
            <person name="Ohm R."/>
            <person name="Martin F."/>
            <person name="Silar P."/>
            <person name="Natvig D."/>
            <person name="Lalanne C."/>
            <person name="Gautier V."/>
            <person name="Ament-Velasquez S.L."/>
            <person name="Kruys A."/>
            <person name="Hutchinson M.I."/>
            <person name="Powell A.J."/>
            <person name="Barry K."/>
            <person name="Miller A.N."/>
            <person name="Grigoriev I.V."/>
            <person name="Debuchy R."/>
            <person name="Gladieux P."/>
            <person name="Thoren M.H."/>
            <person name="Johannesson H."/>
        </authorList>
    </citation>
    <scope>NUCLEOTIDE SEQUENCE</scope>
    <source>
        <strain evidence="2">PSN243</strain>
    </source>
</reference>
<evidence type="ECO:0000313" key="3">
    <source>
        <dbReference type="Proteomes" id="UP001321760"/>
    </source>
</evidence>
<evidence type="ECO:0000256" key="1">
    <source>
        <dbReference type="SAM" id="MobiDB-lite"/>
    </source>
</evidence>
<evidence type="ECO:0000313" key="2">
    <source>
        <dbReference type="EMBL" id="KAK4455821.1"/>
    </source>
</evidence>
<sequence>MSRMPPPPSNPGAPDPARRVPRQALDASTVAVLAKIGGCFHAGAQKRGELLHLDGLSSEAKDRLWSDLKSVGLGNLDTFLRAKMAIESFITQKINQATGTSASQSPGSTTRDGRDEEWDYQIILAILRADLESKRPDSEMEEFPGMETSPAAEESPEAEDSRGNDIVSTDDTTSSTDEGAAPAGAESMSSTEKRPIKRRRRDTA</sequence>
<feature type="region of interest" description="Disordered" evidence="1">
    <location>
        <begin position="133"/>
        <end position="204"/>
    </location>
</feature>
<organism evidence="2 3">
    <name type="scientific">Podospora aff. communis PSN243</name>
    <dbReference type="NCBI Taxonomy" id="3040156"/>
    <lineage>
        <taxon>Eukaryota</taxon>
        <taxon>Fungi</taxon>
        <taxon>Dikarya</taxon>
        <taxon>Ascomycota</taxon>
        <taxon>Pezizomycotina</taxon>
        <taxon>Sordariomycetes</taxon>
        <taxon>Sordariomycetidae</taxon>
        <taxon>Sordariales</taxon>
        <taxon>Podosporaceae</taxon>
        <taxon>Podospora</taxon>
    </lineage>
</organism>
<name>A0AAV9H7F2_9PEZI</name>
<reference evidence="2" key="1">
    <citation type="journal article" date="2023" name="Mol. Phylogenet. Evol.">
        <title>Genome-scale phylogeny and comparative genomics of the fungal order Sordariales.</title>
        <authorList>
            <person name="Hensen N."/>
            <person name="Bonometti L."/>
            <person name="Westerberg I."/>
            <person name="Brannstrom I.O."/>
            <person name="Guillou S."/>
            <person name="Cros-Aarteil S."/>
            <person name="Calhoun S."/>
            <person name="Haridas S."/>
            <person name="Kuo A."/>
            <person name="Mondo S."/>
            <person name="Pangilinan J."/>
            <person name="Riley R."/>
            <person name="LaButti K."/>
            <person name="Andreopoulos B."/>
            <person name="Lipzen A."/>
            <person name="Chen C."/>
            <person name="Yan M."/>
            <person name="Daum C."/>
            <person name="Ng V."/>
            <person name="Clum A."/>
            <person name="Steindorff A."/>
            <person name="Ohm R.A."/>
            <person name="Martin F."/>
            <person name="Silar P."/>
            <person name="Natvig D.O."/>
            <person name="Lalanne C."/>
            <person name="Gautier V."/>
            <person name="Ament-Velasquez S.L."/>
            <person name="Kruys A."/>
            <person name="Hutchinson M.I."/>
            <person name="Powell A.J."/>
            <person name="Barry K."/>
            <person name="Miller A.N."/>
            <person name="Grigoriev I.V."/>
            <person name="Debuchy R."/>
            <person name="Gladieux P."/>
            <person name="Hiltunen Thoren M."/>
            <person name="Johannesson H."/>
        </authorList>
    </citation>
    <scope>NUCLEOTIDE SEQUENCE</scope>
    <source>
        <strain evidence="2">PSN243</strain>
    </source>
</reference>
<keyword evidence="3" id="KW-1185">Reference proteome</keyword>
<feature type="region of interest" description="Disordered" evidence="1">
    <location>
        <begin position="1"/>
        <end position="24"/>
    </location>
</feature>
<comment type="caution">
    <text evidence="2">The sequence shown here is derived from an EMBL/GenBank/DDBJ whole genome shotgun (WGS) entry which is preliminary data.</text>
</comment>
<accession>A0AAV9H7F2</accession>
<dbReference type="Proteomes" id="UP001321760">
    <property type="component" value="Unassembled WGS sequence"/>
</dbReference>